<feature type="region of interest" description="Disordered" evidence="5">
    <location>
        <begin position="433"/>
        <end position="502"/>
    </location>
</feature>
<accession>A0A6A6UTD6</accession>
<protein>
    <recommendedName>
        <fullName evidence="6">Plus3 domain-containing protein</fullName>
    </recommendedName>
</protein>
<feature type="compositionally biased region" description="Basic and acidic residues" evidence="5">
    <location>
        <begin position="223"/>
        <end position="248"/>
    </location>
</feature>
<dbReference type="InterPro" id="IPR004343">
    <property type="entry name" value="Plus-3_dom"/>
</dbReference>
<dbReference type="GO" id="GO:1990269">
    <property type="term" value="F:RNA polymerase II C-terminal domain phosphoserine binding"/>
    <property type="evidence" value="ECO:0007669"/>
    <property type="project" value="TreeGrafter"/>
</dbReference>
<dbReference type="PROSITE" id="PS51360">
    <property type="entry name" value="PLUS3"/>
    <property type="match status" value="1"/>
</dbReference>
<dbReference type="GO" id="GO:0016593">
    <property type="term" value="C:Cdc73/Paf1 complex"/>
    <property type="evidence" value="ECO:0007669"/>
    <property type="project" value="TreeGrafter"/>
</dbReference>
<keyword evidence="3" id="KW-0804">Transcription</keyword>
<feature type="compositionally biased region" description="Basic residues" evidence="5">
    <location>
        <begin position="49"/>
        <end position="63"/>
    </location>
</feature>
<evidence type="ECO:0000313" key="8">
    <source>
        <dbReference type="Proteomes" id="UP000799302"/>
    </source>
</evidence>
<feature type="compositionally biased region" description="Acidic residues" evidence="5">
    <location>
        <begin position="1"/>
        <end position="10"/>
    </location>
</feature>
<dbReference type="Proteomes" id="UP000799302">
    <property type="component" value="Unassembled WGS sequence"/>
</dbReference>
<feature type="domain" description="Plus3" evidence="6">
    <location>
        <begin position="250"/>
        <end position="387"/>
    </location>
</feature>
<evidence type="ECO:0000256" key="5">
    <source>
        <dbReference type="SAM" id="MobiDB-lite"/>
    </source>
</evidence>
<evidence type="ECO:0000259" key="6">
    <source>
        <dbReference type="PROSITE" id="PS51360"/>
    </source>
</evidence>
<keyword evidence="8" id="KW-1185">Reference proteome</keyword>
<dbReference type="Pfam" id="PF03126">
    <property type="entry name" value="Plus-3"/>
    <property type="match status" value="1"/>
</dbReference>
<evidence type="ECO:0000256" key="4">
    <source>
        <dbReference type="ARBA" id="ARBA00023242"/>
    </source>
</evidence>
<organism evidence="7 8">
    <name type="scientific">Microthyrium microscopicum</name>
    <dbReference type="NCBI Taxonomy" id="703497"/>
    <lineage>
        <taxon>Eukaryota</taxon>
        <taxon>Fungi</taxon>
        <taxon>Dikarya</taxon>
        <taxon>Ascomycota</taxon>
        <taxon>Pezizomycotina</taxon>
        <taxon>Dothideomycetes</taxon>
        <taxon>Dothideomycetes incertae sedis</taxon>
        <taxon>Microthyriales</taxon>
        <taxon>Microthyriaceae</taxon>
        <taxon>Microthyrium</taxon>
    </lineage>
</organism>
<sequence>MSGLTLDDELLMLAAGGDESAEEGEASPQDHHHSGHSRSPSRSPSRSLSRSRPRSLSKSRSRTLSRSPPPASASHHPKSPGSPSNSKMPASRSDSRPRKDDSEEEGEASDGAGSPGSLGSGAMDESDSEGSDGDDFTRPIEGETAFEREKRLAEQAERDEERLKSAKLKALLNDRAPRPDISKSTKRKAVDIDDDDFGRRPSRQRAKKDDDDDEYTGRRGNRRRDDVSDSPERNSYVKESKPKRDDGKQPGSLQEYERVRVGRSNFHQICFYPGFEDTFRGCFVRVAAHLDPVTGQNQYRMCQIKGFKTGKPYKIMGANNRAYMTDTMLITSYGPIDKDYPFSACSDSAFTEEEFLRRNQMLDSKSISQSTSISLQSKCKAINEFLERNWTSAQISEKVANQFRLNHLLNNGQSNGMAGAPKLEDRDAGLARRNAENRRLNQEQVRKALTDERRKRQKAGEQAARKQKEEEERKQKAELDDLFGDDDAEEKKSESPKAKPVSKYVVRDYKKGVSEFTRLKTDDEIIASMDLDIDIDIDI</sequence>
<feature type="compositionally biased region" description="Basic and acidic residues" evidence="5">
    <location>
        <begin position="175"/>
        <end position="191"/>
    </location>
</feature>
<evidence type="ECO:0000313" key="7">
    <source>
        <dbReference type="EMBL" id="KAF2674697.1"/>
    </source>
</evidence>
<feature type="compositionally biased region" description="Low complexity" evidence="5">
    <location>
        <begin position="37"/>
        <end position="48"/>
    </location>
</feature>
<dbReference type="EMBL" id="MU004230">
    <property type="protein sequence ID" value="KAF2674697.1"/>
    <property type="molecule type" value="Genomic_DNA"/>
</dbReference>
<keyword evidence="4" id="KW-0539">Nucleus</keyword>
<dbReference type="SUPFAM" id="SSF159042">
    <property type="entry name" value="Plus3-like"/>
    <property type="match status" value="1"/>
</dbReference>
<dbReference type="PANTHER" id="PTHR13115">
    <property type="entry name" value="RNA POLYMERASE-ASSOCIATED PROTEIN RTF1 HOMOLOG"/>
    <property type="match status" value="1"/>
</dbReference>
<evidence type="ECO:0000256" key="3">
    <source>
        <dbReference type="ARBA" id="ARBA00023163"/>
    </source>
</evidence>
<keyword evidence="2" id="KW-0805">Transcription regulation</keyword>
<feature type="compositionally biased region" description="Basic and acidic residues" evidence="5">
    <location>
        <begin position="433"/>
        <end position="454"/>
    </location>
</feature>
<name>A0A6A6UTD6_9PEZI</name>
<evidence type="ECO:0000256" key="2">
    <source>
        <dbReference type="ARBA" id="ARBA00023015"/>
    </source>
</evidence>
<dbReference type="AlphaFoldDB" id="A0A6A6UTD6"/>
<feature type="compositionally biased region" description="Acidic residues" evidence="5">
    <location>
        <begin position="124"/>
        <end position="134"/>
    </location>
</feature>
<feature type="compositionally biased region" description="Basic and acidic residues" evidence="5">
    <location>
        <begin position="463"/>
        <end position="479"/>
    </location>
</feature>
<feature type="compositionally biased region" description="Basic and acidic residues" evidence="5">
    <location>
        <begin position="135"/>
        <end position="164"/>
    </location>
</feature>
<proteinExistence type="predicted"/>
<dbReference type="InterPro" id="IPR036128">
    <property type="entry name" value="Plus3-like_sf"/>
</dbReference>
<dbReference type="PANTHER" id="PTHR13115:SF8">
    <property type="entry name" value="RNA POLYMERASE-ASSOCIATED PROTEIN RTF1 HOMOLOG"/>
    <property type="match status" value="1"/>
</dbReference>
<evidence type="ECO:0000256" key="1">
    <source>
        <dbReference type="ARBA" id="ARBA00004123"/>
    </source>
</evidence>
<reference evidence="7" key="1">
    <citation type="journal article" date="2020" name="Stud. Mycol.">
        <title>101 Dothideomycetes genomes: a test case for predicting lifestyles and emergence of pathogens.</title>
        <authorList>
            <person name="Haridas S."/>
            <person name="Albert R."/>
            <person name="Binder M."/>
            <person name="Bloem J."/>
            <person name="Labutti K."/>
            <person name="Salamov A."/>
            <person name="Andreopoulos B."/>
            <person name="Baker S."/>
            <person name="Barry K."/>
            <person name="Bills G."/>
            <person name="Bluhm B."/>
            <person name="Cannon C."/>
            <person name="Castanera R."/>
            <person name="Culley D."/>
            <person name="Daum C."/>
            <person name="Ezra D."/>
            <person name="Gonzalez J."/>
            <person name="Henrissat B."/>
            <person name="Kuo A."/>
            <person name="Liang C."/>
            <person name="Lipzen A."/>
            <person name="Lutzoni F."/>
            <person name="Magnuson J."/>
            <person name="Mondo S."/>
            <person name="Nolan M."/>
            <person name="Ohm R."/>
            <person name="Pangilinan J."/>
            <person name="Park H.-J."/>
            <person name="Ramirez L."/>
            <person name="Alfaro M."/>
            <person name="Sun H."/>
            <person name="Tritt A."/>
            <person name="Yoshinaga Y."/>
            <person name="Zwiers L.-H."/>
            <person name="Turgeon B."/>
            <person name="Goodwin S."/>
            <person name="Spatafora J."/>
            <person name="Crous P."/>
            <person name="Grigoriev I."/>
        </authorList>
    </citation>
    <scope>NUCLEOTIDE SEQUENCE</scope>
    <source>
        <strain evidence="7">CBS 115976</strain>
    </source>
</reference>
<dbReference type="OrthoDB" id="166375at2759"/>
<comment type="subcellular location">
    <subcellularLocation>
        <location evidence="1">Nucleus</location>
    </subcellularLocation>
</comment>
<feature type="region of interest" description="Disordered" evidence="5">
    <location>
        <begin position="1"/>
        <end position="253"/>
    </location>
</feature>
<dbReference type="GO" id="GO:0003677">
    <property type="term" value="F:DNA binding"/>
    <property type="evidence" value="ECO:0007669"/>
    <property type="project" value="InterPro"/>
</dbReference>
<gene>
    <name evidence="7" type="ORF">BT63DRAFT_17901</name>
</gene>
<dbReference type="SMART" id="SM00719">
    <property type="entry name" value="Plus3"/>
    <property type="match status" value="1"/>
</dbReference>
<dbReference type="Gene3D" id="3.90.70.200">
    <property type="entry name" value="Plus-3 domain"/>
    <property type="match status" value="1"/>
</dbReference>